<organism evidence="2 3">
    <name type="scientific">Streptomyces plumbiresistens</name>
    <dbReference type="NCBI Taxonomy" id="511811"/>
    <lineage>
        <taxon>Bacteria</taxon>
        <taxon>Bacillati</taxon>
        <taxon>Actinomycetota</taxon>
        <taxon>Actinomycetes</taxon>
        <taxon>Kitasatosporales</taxon>
        <taxon>Streptomycetaceae</taxon>
        <taxon>Streptomyces</taxon>
    </lineage>
</organism>
<gene>
    <name evidence="2" type="ORF">GCM10022232_83470</name>
</gene>
<sequence length="178" mass="19696">MSESESMARGIDEEPLTDPETVRLTGIQALARLPLDIIRFERSEGWRTAAFISGYEGSPLGGYDPELGRHKSLSTITTSSSSQASTTGPATRARSAPPRRQPGAIRPPHTPRGPYGTQPLGRPRRTDRLYRTHQVTTVHAAHPATDRPTHVCRPTAVHPCRDHIFTTRTMWGPPWCRS</sequence>
<feature type="compositionally biased region" description="Low complexity" evidence="1">
    <location>
        <begin position="73"/>
        <end position="104"/>
    </location>
</feature>
<evidence type="ECO:0000313" key="3">
    <source>
        <dbReference type="Proteomes" id="UP001500456"/>
    </source>
</evidence>
<comment type="caution">
    <text evidence="2">The sequence shown here is derived from an EMBL/GenBank/DDBJ whole genome shotgun (WGS) entry which is preliminary data.</text>
</comment>
<proteinExistence type="predicted"/>
<feature type="region of interest" description="Disordered" evidence="1">
    <location>
        <begin position="55"/>
        <end position="125"/>
    </location>
</feature>
<feature type="region of interest" description="Disordered" evidence="1">
    <location>
        <begin position="1"/>
        <end position="20"/>
    </location>
</feature>
<evidence type="ECO:0000256" key="1">
    <source>
        <dbReference type="SAM" id="MobiDB-lite"/>
    </source>
</evidence>
<protein>
    <submittedName>
        <fullName evidence="2">Uncharacterized protein</fullName>
    </submittedName>
</protein>
<dbReference type="Proteomes" id="UP001500456">
    <property type="component" value="Unassembled WGS sequence"/>
</dbReference>
<dbReference type="EMBL" id="BAAAZX010000037">
    <property type="protein sequence ID" value="GAA4025322.1"/>
    <property type="molecule type" value="Genomic_DNA"/>
</dbReference>
<evidence type="ECO:0000313" key="2">
    <source>
        <dbReference type="EMBL" id="GAA4025322.1"/>
    </source>
</evidence>
<reference evidence="3" key="1">
    <citation type="journal article" date="2019" name="Int. J. Syst. Evol. Microbiol.">
        <title>The Global Catalogue of Microorganisms (GCM) 10K type strain sequencing project: providing services to taxonomists for standard genome sequencing and annotation.</title>
        <authorList>
            <consortium name="The Broad Institute Genomics Platform"/>
            <consortium name="The Broad Institute Genome Sequencing Center for Infectious Disease"/>
            <person name="Wu L."/>
            <person name="Ma J."/>
        </authorList>
    </citation>
    <scope>NUCLEOTIDE SEQUENCE [LARGE SCALE GENOMIC DNA]</scope>
    <source>
        <strain evidence="3">JCM 16924</strain>
    </source>
</reference>
<name>A0ABP7TET1_9ACTN</name>
<keyword evidence="3" id="KW-1185">Reference proteome</keyword>
<accession>A0ABP7TET1</accession>